<dbReference type="Proteomes" id="UP000010953">
    <property type="component" value="Unassembled WGS sequence"/>
</dbReference>
<keyword evidence="2" id="KW-1185">Reference proteome</keyword>
<organism evidence="1 2">
    <name type="scientific">Mariniradius saccharolyticus AK6</name>
    <dbReference type="NCBI Taxonomy" id="1239962"/>
    <lineage>
        <taxon>Bacteria</taxon>
        <taxon>Pseudomonadati</taxon>
        <taxon>Bacteroidota</taxon>
        <taxon>Cytophagia</taxon>
        <taxon>Cytophagales</taxon>
        <taxon>Cyclobacteriaceae</taxon>
        <taxon>Mariniradius</taxon>
    </lineage>
</organism>
<proteinExistence type="predicted"/>
<comment type="caution">
    <text evidence="1">The sequence shown here is derived from an EMBL/GenBank/DDBJ whole genome shotgun (WGS) entry which is preliminary data.</text>
</comment>
<sequence>MNDKNLVTVELSLIKMIKDLRDEQKRFFQLTVDAKKTNLAPLWAERKKCLETCRQLEGAVDQHLDNILSGHGLPADQALELMKAQLGLFSGETRKEVNHG</sequence>
<dbReference type="AlphaFoldDB" id="M7Y1H1"/>
<accession>M7Y1H1</accession>
<evidence type="ECO:0000313" key="2">
    <source>
        <dbReference type="Proteomes" id="UP000010953"/>
    </source>
</evidence>
<evidence type="ECO:0000313" key="1">
    <source>
        <dbReference type="EMBL" id="EMS34587.1"/>
    </source>
</evidence>
<dbReference type="OrthoDB" id="9966186at2"/>
<dbReference type="RefSeq" id="WP_008624087.1">
    <property type="nucleotide sequence ID" value="NZ_AMZY02000005.1"/>
</dbReference>
<reference evidence="1" key="1">
    <citation type="submission" date="2013-01" db="EMBL/GenBank/DDBJ databases">
        <title>Genome assembly of Mariniradius saccharolyticus AK6.</title>
        <authorList>
            <person name="Vaidya B."/>
            <person name="Khatri I."/>
            <person name="Tanuku N.R.S."/>
            <person name="Subramanian S."/>
            <person name="Pinnaka A."/>
        </authorList>
    </citation>
    <scope>NUCLEOTIDE SEQUENCE [LARGE SCALE GENOMIC DNA]</scope>
    <source>
        <strain evidence="1">AK6</strain>
    </source>
</reference>
<dbReference type="STRING" id="1239962.C943_03274"/>
<gene>
    <name evidence="1" type="ORF">C943_03274</name>
</gene>
<name>M7Y1H1_9BACT</name>
<dbReference type="EMBL" id="AMZY02000005">
    <property type="protein sequence ID" value="EMS34587.1"/>
    <property type="molecule type" value="Genomic_DNA"/>
</dbReference>
<dbReference type="InParanoid" id="M7Y1H1"/>
<protein>
    <submittedName>
        <fullName evidence="1">Uncharacterized protein</fullName>
    </submittedName>
</protein>